<dbReference type="RefSeq" id="WP_344741271.1">
    <property type="nucleotide sequence ID" value="NZ_BAABAY010000002.1"/>
</dbReference>
<dbReference type="EMBL" id="JBAWKB010000002">
    <property type="protein sequence ID" value="MFH6772020.1"/>
    <property type="molecule type" value="Genomic_DNA"/>
</dbReference>
<organism evidence="1 2">
    <name type="scientific">Gaetbulibacter aestuarii</name>
    <dbReference type="NCBI Taxonomy" id="1502358"/>
    <lineage>
        <taxon>Bacteria</taxon>
        <taxon>Pseudomonadati</taxon>
        <taxon>Bacteroidota</taxon>
        <taxon>Flavobacteriia</taxon>
        <taxon>Flavobacteriales</taxon>
        <taxon>Flavobacteriaceae</taxon>
        <taxon>Gaetbulibacter</taxon>
    </lineage>
</organism>
<accession>A0ABW7MZR3</accession>
<proteinExistence type="predicted"/>
<dbReference type="Proteomes" id="UP001610100">
    <property type="component" value="Unassembled WGS sequence"/>
</dbReference>
<evidence type="ECO:0000313" key="2">
    <source>
        <dbReference type="Proteomes" id="UP001610100"/>
    </source>
</evidence>
<name>A0ABW7MZR3_9FLAO</name>
<keyword evidence="2" id="KW-1185">Reference proteome</keyword>
<comment type="caution">
    <text evidence="1">The sequence shown here is derived from an EMBL/GenBank/DDBJ whole genome shotgun (WGS) entry which is preliminary data.</text>
</comment>
<evidence type="ECO:0000313" key="1">
    <source>
        <dbReference type="EMBL" id="MFH6772020.1"/>
    </source>
</evidence>
<sequence>MGLEKDFMERELKKLVLLLTGLIEQVGGLSSKNANETLPDIDSTIQKEFGFTLRDLSKMGDKDLLENAENLHPSALEKLSELLFTLVTNDAFSKIVTDIDKNELAHKTIVIIDFLNDQSDTFSLQRMQMRAVLDPTD</sequence>
<evidence type="ECO:0008006" key="3">
    <source>
        <dbReference type="Google" id="ProtNLM"/>
    </source>
</evidence>
<gene>
    <name evidence="1" type="ORF">V8G58_08750</name>
</gene>
<protein>
    <recommendedName>
        <fullName evidence="3">TerB family tellurite resistance protein</fullName>
    </recommendedName>
</protein>
<reference evidence="1 2" key="1">
    <citation type="submission" date="2024-02" db="EMBL/GenBank/DDBJ databases">
        <title>A Gaetbulibacter species isolated from tidal flats and genomic insights of their niches.</title>
        <authorList>
            <person name="Ye Y."/>
        </authorList>
    </citation>
    <scope>NUCLEOTIDE SEQUENCE [LARGE SCALE GENOMIC DNA]</scope>
    <source>
        <strain evidence="1 2">KYW382</strain>
    </source>
</reference>